<dbReference type="PANTHER" id="PTHR11638">
    <property type="entry name" value="ATP-DEPENDENT CLP PROTEASE"/>
    <property type="match status" value="1"/>
</dbReference>
<protein>
    <submittedName>
        <fullName evidence="4">AAA family ATPase</fullName>
    </submittedName>
</protein>
<dbReference type="GO" id="GO:0005737">
    <property type="term" value="C:cytoplasm"/>
    <property type="evidence" value="ECO:0007669"/>
    <property type="project" value="TreeGrafter"/>
</dbReference>
<evidence type="ECO:0000313" key="4">
    <source>
        <dbReference type="EMBL" id="MCY9281217.1"/>
    </source>
</evidence>
<accession>A0AA90ET42</accession>
<evidence type="ECO:0000256" key="1">
    <source>
        <dbReference type="ARBA" id="ARBA00022741"/>
    </source>
</evidence>
<dbReference type="SMART" id="SM00382">
    <property type="entry name" value="AAA"/>
    <property type="match status" value="1"/>
</dbReference>
<dbReference type="InterPro" id="IPR001270">
    <property type="entry name" value="ClpA/B"/>
</dbReference>
<dbReference type="SUPFAM" id="SSF52540">
    <property type="entry name" value="P-loop containing nucleoside triphosphate hydrolases"/>
    <property type="match status" value="1"/>
</dbReference>
<dbReference type="InterPro" id="IPR003593">
    <property type="entry name" value="AAA+_ATPase"/>
</dbReference>
<dbReference type="Gene3D" id="3.40.50.300">
    <property type="entry name" value="P-loop containing nucleotide triphosphate hydrolases"/>
    <property type="match status" value="1"/>
</dbReference>
<dbReference type="Pfam" id="PF07724">
    <property type="entry name" value="AAA_2"/>
    <property type="match status" value="1"/>
</dbReference>
<dbReference type="EMBL" id="JALAXI010000013">
    <property type="protein sequence ID" value="MCY9281217.1"/>
    <property type="molecule type" value="Genomic_DNA"/>
</dbReference>
<dbReference type="GO" id="GO:0016887">
    <property type="term" value="F:ATP hydrolysis activity"/>
    <property type="evidence" value="ECO:0007669"/>
    <property type="project" value="InterPro"/>
</dbReference>
<organism evidence="4 5">
    <name type="scientific">Bacillus haynesii</name>
    <dbReference type="NCBI Taxonomy" id="1925021"/>
    <lineage>
        <taxon>Bacteria</taxon>
        <taxon>Bacillati</taxon>
        <taxon>Bacillota</taxon>
        <taxon>Bacilli</taxon>
        <taxon>Bacillales</taxon>
        <taxon>Bacillaceae</taxon>
        <taxon>Bacillus</taxon>
    </lineage>
</organism>
<dbReference type="InterPro" id="IPR003959">
    <property type="entry name" value="ATPase_AAA_core"/>
</dbReference>
<dbReference type="Proteomes" id="UP001066455">
    <property type="component" value="Unassembled WGS sequence"/>
</dbReference>
<evidence type="ECO:0000259" key="3">
    <source>
        <dbReference type="SMART" id="SM00382"/>
    </source>
</evidence>
<dbReference type="PANTHER" id="PTHR11638:SF18">
    <property type="entry name" value="HEAT SHOCK PROTEIN 104"/>
    <property type="match status" value="1"/>
</dbReference>
<dbReference type="GO" id="GO:0034605">
    <property type="term" value="P:cellular response to heat"/>
    <property type="evidence" value="ECO:0007669"/>
    <property type="project" value="TreeGrafter"/>
</dbReference>
<reference evidence="4" key="1">
    <citation type="submission" date="2022-02" db="EMBL/GenBank/DDBJ databases">
        <title>Crop Bioprotection Bacillus Genome Sequencing.</title>
        <authorList>
            <person name="Dunlap C."/>
        </authorList>
    </citation>
    <scope>NUCLEOTIDE SEQUENCE</scope>
    <source>
        <strain evidence="4">T20C14</strain>
    </source>
</reference>
<dbReference type="InterPro" id="IPR050130">
    <property type="entry name" value="ClpA_ClpB"/>
</dbReference>
<dbReference type="InterPro" id="IPR027417">
    <property type="entry name" value="P-loop_NTPase"/>
</dbReference>
<evidence type="ECO:0000313" key="5">
    <source>
        <dbReference type="Proteomes" id="UP001066455"/>
    </source>
</evidence>
<gene>
    <name evidence="4" type="ORF">MOE73_14210</name>
</gene>
<dbReference type="AlphaFoldDB" id="A0AA90ET42"/>
<dbReference type="GO" id="GO:0005524">
    <property type="term" value="F:ATP binding"/>
    <property type="evidence" value="ECO:0007669"/>
    <property type="project" value="UniProtKB-KW"/>
</dbReference>
<sequence length="363" mass="42830">MNMTIFYGPVEEFEKIIPEEKTNTLSWIVKEIDLLHQGIRLKEFEAFHSLIVYSDEYSGVKDHFIEGFINNIFEYKSFYGFEEVYIHNPPKRIVDQLKNSKLKISLSTKEFEYKKMTRETLASIKYNFDSEVFGQETAKNEILQTLYPLINVGNQKPVVLMLYGPAGVGKTETAKLMNKILYGNKTDLFRIQLSMFHNDTFSSYLFGDRTNSFAKDLIDREANLILLDEFDKANPIFYSAFYQLFDEGRFVDKYYDVKLDNAIILCTSNYQNTREIEESLGSAIYSRFDNFVKYRPLSAVAKKKIMQRSYESELKRFNEEDREFLEKEEILEKMTPVLNQLHNAREINKFMKRLLSFPLIERI</sequence>
<dbReference type="PRINTS" id="PR00300">
    <property type="entry name" value="CLPPROTEASEA"/>
</dbReference>
<keyword evidence="1" id="KW-0547">Nucleotide-binding</keyword>
<proteinExistence type="predicted"/>
<dbReference type="RefSeq" id="WP_268305520.1">
    <property type="nucleotide sequence ID" value="NZ_JALAJL010000063.1"/>
</dbReference>
<keyword evidence="2" id="KW-0067">ATP-binding</keyword>
<comment type="caution">
    <text evidence="4">The sequence shown here is derived from an EMBL/GenBank/DDBJ whole genome shotgun (WGS) entry which is preliminary data.</text>
</comment>
<name>A0AA90ET42_9BACI</name>
<feature type="domain" description="AAA+ ATPase" evidence="3">
    <location>
        <begin position="156"/>
        <end position="298"/>
    </location>
</feature>
<evidence type="ECO:0000256" key="2">
    <source>
        <dbReference type="ARBA" id="ARBA00022840"/>
    </source>
</evidence>